<name>W9SUY2_9ROSA</name>
<sequence length="77" mass="8754">MLYGAYLWSALLFTKSPEQRDFMAGLLDRLKYSLSISRFTSNHLRATLKLSAARNLLPIRLMWPSIAALGRIHLCSS</sequence>
<gene>
    <name evidence="1" type="ORF">L484_002257</name>
</gene>
<accession>W9SUY2</accession>
<proteinExistence type="predicted"/>
<organism evidence="1 2">
    <name type="scientific">Morus notabilis</name>
    <dbReference type="NCBI Taxonomy" id="981085"/>
    <lineage>
        <taxon>Eukaryota</taxon>
        <taxon>Viridiplantae</taxon>
        <taxon>Streptophyta</taxon>
        <taxon>Embryophyta</taxon>
        <taxon>Tracheophyta</taxon>
        <taxon>Spermatophyta</taxon>
        <taxon>Magnoliopsida</taxon>
        <taxon>eudicotyledons</taxon>
        <taxon>Gunneridae</taxon>
        <taxon>Pentapetalae</taxon>
        <taxon>rosids</taxon>
        <taxon>fabids</taxon>
        <taxon>Rosales</taxon>
        <taxon>Moraceae</taxon>
        <taxon>Moreae</taxon>
        <taxon>Morus</taxon>
    </lineage>
</organism>
<dbReference type="AlphaFoldDB" id="W9SUY2"/>
<evidence type="ECO:0000313" key="2">
    <source>
        <dbReference type="Proteomes" id="UP000030645"/>
    </source>
</evidence>
<dbReference type="Proteomes" id="UP000030645">
    <property type="component" value="Unassembled WGS sequence"/>
</dbReference>
<dbReference type="EMBL" id="KE346161">
    <property type="protein sequence ID" value="EXC28184.1"/>
    <property type="molecule type" value="Genomic_DNA"/>
</dbReference>
<evidence type="ECO:0000313" key="1">
    <source>
        <dbReference type="EMBL" id="EXC28184.1"/>
    </source>
</evidence>
<reference evidence="2" key="1">
    <citation type="submission" date="2013-01" db="EMBL/GenBank/DDBJ databases">
        <title>Draft Genome Sequence of a Mulberry Tree, Morus notabilis C.K. Schneid.</title>
        <authorList>
            <person name="He N."/>
            <person name="Zhao S."/>
        </authorList>
    </citation>
    <scope>NUCLEOTIDE SEQUENCE</scope>
</reference>
<protein>
    <submittedName>
        <fullName evidence="1">Uncharacterized protein</fullName>
    </submittedName>
</protein>
<keyword evidence="2" id="KW-1185">Reference proteome</keyword>